<dbReference type="Proteomes" id="UP000033632">
    <property type="component" value="Unassembled WGS sequence"/>
</dbReference>
<proteinExistence type="predicted"/>
<dbReference type="PATRIC" id="fig|443610.3.peg.2480"/>
<sequence>MSEAKRFSREDLWAYAAVALVVAIELVVLWRALNPGAGGEYRAYYIDKTTTCLPQPMTGEYKIGRIVSFRPDGVEAALELKPCGWEGPAGDGTHSVGETSRLRFAVDPDAPPLDLVLELVAVDLPGPALQRVRVSANGEGLGEISVPRDPARRVSLPIPAAALAGRTVVDIALDFPDAVRAYPGAPDTRKRAIKLLAAGLVPAER</sequence>
<keyword evidence="3" id="KW-1185">Reference proteome</keyword>
<dbReference type="STRING" id="443610.VE25_20785"/>
<organism evidence="2 3">
    <name type="scientific">Devosia geojensis</name>
    <dbReference type="NCBI Taxonomy" id="443610"/>
    <lineage>
        <taxon>Bacteria</taxon>
        <taxon>Pseudomonadati</taxon>
        <taxon>Pseudomonadota</taxon>
        <taxon>Alphaproteobacteria</taxon>
        <taxon>Hyphomicrobiales</taxon>
        <taxon>Devosiaceae</taxon>
        <taxon>Devosia</taxon>
    </lineage>
</organism>
<feature type="transmembrane region" description="Helical" evidence="1">
    <location>
        <begin position="12"/>
        <end position="33"/>
    </location>
</feature>
<comment type="caution">
    <text evidence="2">The sequence shown here is derived from an EMBL/GenBank/DDBJ whole genome shotgun (WGS) entry which is preliminary data.</text>
</comment>
<keyword evidence="1" id="KW-0812">Transmembrane</keyword>
<evidence type="ECO:0000313" key="2">
    <source>
        <dbReference type="EMBL" id="KKB06904.1"/>
    </source>
</evidence>
<evidence type="ECO:0000313" key="3">
    <source>
        <dbReference type="Proteomes" id="UP000033632"/>
    </source>
</evidence>
<dbReference type="OrthoDB" id="8071692at2"/>
<dbReference type="EMBL" id="JZEX01000192">
    <property type="protein sequence ID" value="KKB06904.1"/>
    <property type="molecule type" value="Genomic_DNA"/>
</dbReference>
<reference evidence="2 3" key="1">
    <citation type="submission" date="2015-03" db="EMBL/GenBank/DDBJ databases">
        <authorList>
            <person name="Hassan Y.I."/>
            <person name="Lepp D."/>
            <person name="Li X.-Z."/>
            <person name="Zhou T."/>
        </authorList>
    </citation>
    <scope>NUCLEOTIDE SEQUENCE [LARGE SCALE GENOMIC DNA]</scope>
    <source>
        <strain evidence="2 3">BD-c194</strain>
    </source>
</reference>
<dbReference type="AlphaFoldDB" id="A0A0F5FDA3"/>
<evidence type="ECO:0000256" key="1">
    <source>
        <dbReference type="SAM" id="Phobius"/>
    </source>
</evidence>
<keyword evidence="1" id="KW-0472">Membrane</keyword>
<gene>
    <name evidence="2" type="ORF">VE25_20785</name>
</gene>
<protein>
    <submittedName>
        <fullName evidence="2">Uncharacterized protein</fullName>
    </submittedName>
</protein>
<keyword evidence="1" id="KW-1133">Transmembrane helix</keyword>
<name>A0A0F5FDA3_9HYPH</name>
<accession>A0A0F5FDA3</accession>
<dbReference type="RefSeq" id="WP_046110584.1">
    <property type="nucleotide sequence ID" value="NZ_JZEX01000192.1"/>
</dbReference>